<protein>
    <submittedName>
        <fullName evidence="2">DNA primase</fullName>
    </submittedName>
</protein>
<gene>
    <name evidence="2" type="ORF">RIF23_00865</name>
</gene>
<evidence type="ECO:0000256" key="1">
    <source>
        <dbReference type="SAM" id="MobiDB-lite"/>
    </source>
</evidence>
<keyword evidence="3" id="KW-1185">Reference proteome</keyword>
<dbReference type="RefSeq" id="WP_310910349.1">
    <property type="nucleotide sequence ID" value="NZ_JAVLVT010000001.1"/>
</dbReference>
<name>A0ABU2H0L1_9ACTN</name>
<dbReference type="Proteomes" id="UP001250214">
    <property type="component" value="Unassembled WGS sequence"/>
</dbReference>
<dbReference type="EMBL" id="JAVLVT010000001">
    <property type="protein sequence ID" value="MDS1268838.1"/>
    <property type="molecule type" value="Genomic_DNA"/>
</dbReference>
<sequence>MSDQTLPTLRRLTAAGAIAAVAAFPLVACDEVDDATDNDEVEDVDDGMDDEDDALDDEDDALDDEE</sequence>
<reference evidence="3" key="1">
    <citation type="submission" date="2023-07" db="EMBL/GenBank/DDBJ databases">
        <title>Novel species in the genus Lipingzhangella isolated from Sambhar Salt Lake.</title>
        <authorList>
            <person name="Jiya N."/>
            <person name="Kajale S."/>
            <person name="Sharma A."/>
        </authorList>
    </citation>
    <scope>NUCLEOTIDE SEQUENCE [LARGE SCALE GENOMIC DNA]</scope>
    <source>
        <strain evidence="3">LS1_29</strain>
    </source>
</reference>
<organism evidence="2 3">
    <name type="scientific">Lipingzhangella rawalii</name>
    <dbReference type="NCBI Taxonomy" id="2055835"/>
    <lineage>
        <taxon>Bacteria</taxon>
        <taxon>Bacillati</taxon>
        <taxon>Actinomycetota</taxon>
        <taxon>Actinomycetes</taxon>
        <taxon>Streptosporangiales</taxon>
        <taxon>Nocardiopsidaceae</taxon>
        <taxon>Lipingzhangella</taxon>
    </lineage>
</organism>
<evidence type="ECO:0000313" key="3">
    <source>
        <dbReference type="Proteomes" id="UP001250214"/>
    </source>
</evidence>
<accession>A0ABU2H0L1</accession>
<feature type="region of interest" description="Disordered" evidence="1">
    <location>
        <begin position="33"/>
        <end position="66"/>
    </location>
</feature>
<proteinExistence type="predicted"/>
<comment type="caution">
    <text evidence="2">The sequence shown here is derived from an EMBL/GenBank/DDBJ whole genome shotgun (WGS) entry which is preliminary data.</text>
</comment>
<evidence type="ECO:0000313" key="2">
    <source>
        <dbReference type="EMBL" id="MDS1268838.1"/>
    </source>
</evidence>